<feature type="region of interest" description="Disordered" evidence="1">
    <location>
        <begin position="1"/>
        <end position="51"/>
    </location>
</feature>
<dbReference type="InterPro" id="IPR052423">
    <property type="entry name" value="EMIR"/>
</dbReference>
<dbReference type="InterPro" id="IPR026894">
    <property type="entry name" value="DnaJ_X"/>
</dbReference>
<comment type="caution">
    <text evidence="3">The sequence shown here is derived from an EMBL/GenBank/DDBJ whole genome shotgun (WGS) entry which is preliminary data.</text>
</comment>
<feature type="region of interest" description="Disordered" evidence="1">
    <location>
        <begin position="615"/>
        <end position="655"/>
    </location>
</feature>
<dbReference type="AlphaFoldDB" id="A0A9N8D871"/>
<feature type="domain" description="J" evidence="2">
    <location>
        <begin position="205"/>
        <end position="270"/>
    </location>
</feature>
<keyword evidence="4" id="KW-1185">Reference proteome</keyword>
<proteinExistence type="predicted"/>
<feature type="region of interest" description="Disordered" evidence="1">
    <location>
        <begin position="480"/>
        <end position="514"/>
    </location>
</feature>
<evidence type="ECO:0000313" key="3">
    <source>
        <dbReference type="EMBL" id="CAB9497010.1"/>
    </source>
</evidence>
<sequence>MDSSEKPVDPATENPANDPTEPADTTAATDTSNTDKNDTTGANNEESVISEEELAKEKAIFDSLFSTRRPKDGWAGLSSGLKSVAKGTAAGVASLIAQPIAGAQESGIKGFVSGLATGVVTAVALPVTGVCVGAYQVTRGVVNSAEAMKNSRQGMLWDQEKREWYYYVLDAEMEEVEKLESEMNNKTNTANGNSPQEERNVKDREYYDLLNVSTNASQTEIKKAYYKEARLCHPDKRPDDPDAAKKFQTLGHAYQVLSNEQTRAHYDKHGIINAESDVAMQEIDPFVFFAVMFGSEAVHPYIGELWIANKADSLMKEQAEMEFRNQQQQLNGDEKLDSSQEARQEYVKRTSAAVEADKFKQRKREVRCAFNLRNRVEPFVDGTQEEEEFIALCQAEAANITKGAFGDVYCSAIGGALLLEAEEFIGYQKSFMGYEGHTARLKKKANAINSDMKLVGAGISAARAGRQAYQEVENFQKEAKSAMAGNKNPVTPGAPDGADGEGGESKENEMGLDSEKTKVAAEKIEASLPAFLELAWAINGRDITRTLKQVCLKLFSDASVPIEVRLKRAEGVRMLGHEFLAIGTATALTKSKEIDAKEIKARAEVAAMATLARAQGQEVSEKDAEELIKQSKMQQAAMHEQQQAAETESRGGTSP</sequence>
<evidence type="ECO:0000313" key="4">
    <source>
        <dbReference type="Proteomes" id="UP001153069"/>
    </source>
</evidence>
<dbReference type="EMBL" id="CAICTM010000013">
    <property type="protein sequence ID" value="CAB9497010.1"/>
    <property type="molecule type" value="Genomic_DNA"/>
</dbReference>
<dbReference type="OrthoDB" id="10250354at2759"/>
<dbReference type="Pfam" id="PF00226">
    <property type="entry name" value="DnaJ"/>
    <property type="match status" value="1"/>
</dbReference>
<dbReference type="PROSITE" id="PS50076">
    <property type="entry name" value="DNAJ_2"/>
    <property type="match status" value="1"/>
</dbReference>
<dbReference type="Gene3D" id="1.10.287.110">
    <property type="entry name" value="DnaJ domain"/>
    <property type="match status" value="1"/>
</dbReference>
<name>A0A9N8D871_9STRA</name>
<dbReference type="PANTHER" id="PTHR44094">
    <property type="entry name" value="DNAJ HEAT SHOCK N-TERMINAL DOMAIN-CONTAINING PROTEIN"/>
    <property type="match status" value="1"/>
</dbReference>
<accession>A0A9N8D871</accession>
<protein>
    <submittedName>
        <fullName evidence="3">Protein DnaJ</fullName>
    </submittedName>
</protein>
<dbReference type="PANTHER" id="PTHR44094:SF8">
    <property type="entry name" value="DNAJ HEAT SHOCK N-TERMINAL DOMAIN-CONTAINING PROTEIN-RELATED"/>
    <property type="match status" value="1"/>
</dbReference>
<dbReference type="InterPro" id="IPR018253">
    <property type="entry name" value="DnaJ_domain_CS"/>
</dbReference>
<organism evidence="3 4">
    <name type="scientific">Seminavis robusta</name>
    <dbReference type="NCBI Taxonomy" id="568900"/>
    <lineage>
        <taxon>Eukaryota</taxon>
        <taxon>Sar</taxon>
        <taxon>Stramenopiles</taxon>
        <taxon>Ochrophyta</taxon>
        <taxon>Bacillariophyta</taxon>
        <taxon>Bacillariophyceae</taxon>
        <taxon>Bacillariophycidae</taxon>
        <taxon>Naviculales</taxon>
        <taxon>Naviculaceae</taxon>
        <taxon>Seminavis</taxon>
    </lineage>
</organism>
<dbReference type="InterPro" id="IPR036869">
    <property type="entry name" value="J_dom_sf"/>
</dbReference>
<dbReference type="CDD" id="cd06257">
    <property type="entry name" value="DnaJ"/>
    <property type="match status" value="1"/>
</dbReference>
<dbReference type="SUPFAM" id="SSF46565">
    <property type="entry name" value="Chaperone J-domain"/>
    <property type="match status" value="1"/>
</dbReference>
<evidence type="ECO:0000256" key="1">
    <source>
        <dbReference type="SAM" id="MobiDB-lite"/>
    </source>
</evidence>
<evidence type="ECO:0000259" key="2">
    <source>
        <dbReference type="PROSITE" id="PS50076"/>
    </source>
</evidence>
<dbReference type="PRINTS" id="PR00625">
    <property type="entry name" value="JDOMAIN"/>
</dbReference>
<dbReference type="Proteomes" id="UP001153069">
    <property type="component" value="Unassembled WGS sequence"/>
</dbReference>
<dbReference type="InterPro" id="IPR001623">
    <property type="entry name" value="DnaJ_domain"/>
</dbReference>
<dbReference type="Pfam" id="PF14308">
    <property type="entry name" value="DnaJ-X"/>
    <property type="match status" value="1"/>
</dbReference>
<gene>
    <name evidence="3" type="ORF">SEMRO_13_G009680.1</name>
</gene>
<feature type="compositionally biased region" description="Low complexity" evidence="1">
    <location>
        <begin position="633"/>
        <end position="646"/>
    </location>
</feature>
<feature type="compositionally biased region" description="Low complexity" evidence="1">
    <location>
        <begin position="15"/>
        <end position="32"/>
    </location>
</feature>
<feature type="compositionally biased region" description="Basic and acidic residues" evidence="1">
    <location>
        <begin position="619"/>
        <end position="629"/>
    </location>
</feature>
<reference evidence="3" key="1">
    <citation type="submission" date="2020-06" db="EMBL/GenBank/DDBJ databases">
        <authorList>
            <consortium name="Plant Systems Biology data submission"/>
        </authorList>
    </citation>
    <scope>NUCLEOTIDE SEQUENCE</scope>
    <source>
        <strain evidence="3">D6</strain>
    </source>
</reference>
<dbReference type="SMART" id="SM00271">
    <property type="entry name" value="DnaJ"/>
    <property type="match status" value="1"/>
</dbReference>
<feature type="compositionally biased region" description="Basic and acidic residues" evidence="1">
    <location>
        <begin position="503"/>
        <end position="514"/>
    </location>
</feature>
<dbReference type="PROSITE" id="PS00636">
    <property type="entry name" value="DNAJ_1"/>
    <property type="match status" value="1"/>
</dbReference>